<sequence>MGVGVFAGRIRIVRICGGGGQCQTRPAGNFAARTGVRRGWRIRRGQISRTRRTRADAAGTRIVEGCRDGAGQSQAAADQRAADRAAISRDFADRKPPERRIRLLPAGSATPVRVRRSRQAVPSPVQGETGIQPRLHFGIHV</sequence>
<gene>
    <name evidence="2" type="ORF">SDC9_144934</name>
</gene>
<dbReference type="AlphaFoldDB" id="A0A645E7F2"/>
<accession>A0A645E7F2</accession>
<proteinExistence type="predicted"/>
<evidence type="ECO:0000313" key="2">
    <source>
        <dbReference type="EMBL" id="MPM97757.1"/>
    </source>
</evidence>
<dbReference type="EMBL" id="VSSQ01043981">
    <property type="protein sequence ID" value="MPM97757.1"/>
    <property type="molecule type" value="Genomic_DNA"/>
</dbReference>
<feature type="compositionally biased region" description="Basic and acidic residues" evidence="1">
    <location>
        <begin position="80"/>
        <end position="101"/>
    </location>
</feature>
<feature type="region of interest" description="Disordered" evidence="1">
    <location>
        <begin position="68"/>
        <end position="129"/>
    </location>
</feature>
<feature type="compositionally biased region" description="Low complexity" evidence="1">
    <location>
        <begin position="69"/>
        <end position="79"/>
    </location>
</feature>
<reference evidence="2" key="1">
    <citation type="submission" date="2019-08" db="EMBL/GenBank/DDBJ databases">
        <authorList>
            <person name="Kucharzyk K."/>
            <person name="Murdoch R.W."/>
            <person name="Higgins S."/>
            <person name="Loffler F."/>
        </authorList>
    </citation>
    <scope>NUCLEOTIDE SEQUENCE</scope>
</reference>
<name>A0A645E7F2_9ZZZZ</name>
<comment type="caution">
    <text evidence="2">The sequence shown here is derived from an EMBL/GenBank/DDBJ whole genome shotgun (WGS) entry which is preliminary data.</text>
</comment>
<organism evidence="2">
    <name type="scientific">bioreactor metagenome</name>
    <dbReference type="NCBI Taxonomy" id="1076179"/>
    <lineage>
        <taxon>unclassified sequences</taxon>
        <taxon>metagenomes</taxon>
        <taxon>ecological metagenomes</taxon>
    </lineage>
</organism>
<protein>
    <submittedName>
        <fullName evidence="2">Uncharacterized protein</fullName>
    </submittedName>
</protein>
<evidence type="ECO:0000256" key="1">
    <source>
        <dbReference type="SAM" id="MobiDB-lite"/>
    </source>
</evidence>